<gene>
    <name evidence="7" type="ORF">FRACYDRAFT_209507</name>
</gene>
<keyword evidence="1" id="KW-0479">Metal-binding</keyword>
<evidence type="ECO:0000259" key="6">
    <source>
        <dbReference type="Pfam" id="PF00462"/>
    </source>
</evidence>
<feature type="domain" description="Glutaredoxin" evidence="6">
    <location>
        <begin position="298"/>
        <end position="361"/>
    </location>
</feature>
<evidence type="ECO:0000256" key="4">
    <source>
        <dbReference type="SAM" id="MobiDB-lite"/>
    </source>
</evidence>
<dbReference type="InterPro" id="IPR033658">
    <property type="entry name" value="GRX_PICOT-like"/>
</dbReference>
<dbReference type="Proteomes" id="UP000095751">
    <property type="component" value="Unassembled WGS sequence"/>
</dbReference>
<dbReference type="Gene3D" id="3.40.30.10">
    <property type="entry name" value="Glutaredoxin"/>
    <property type="match status" value="3"/>
</dbReference>
<dbReference type="InterPro" id="IPR013766">
    <property type="entry name" value="Thioredoxin_domain"/>
</dbReference>
<dbReference type="AlphaFoldDB" id="A0A1E7F9C5"/>
<dbReference type="CDD" id="cd03028">
    <property type="entry name" value="GRX_PICOT_like"/>
    <property type="match status" value="2"/>
</dbReference>
<feature type="region of interest" description="Disordered" evidence="4">
    <location>
        <begin position="127"/>
        <end position="168"/>
    </location>
</feature>
<dbReference type="Pfam" id="PF00085">
    <property type="entry name" value="Thioredoxin"/>
    <property type="match status" value="1"/>
</dbReference>
<feature type="domain" description="Thioredoxin" evidence="5">
    <location>
        <begin position="25"/>
        <end position="97"/>
    </location>
</feature>
<dbReference type="Pfam" id="PF00462">
    <property type="entry name" value="Glutaredoxin"/>
    <property type="match status" value="2"/>
</dbReference>
<dbReference type="KEGG" id="fcy:FRACYDRAFT_209507"/>
<keyword evidence="3" id="KW-0411">Iron-sulfur</keyword>
<accession>A0A1E7F9C5</accession>
<dbReference type="FunFam" id="3.40.30.10:FF:000012">
    <property type="entry name" value="Monothiol glutaredoxin"/>
    <property type="match status" value="2"/>
</dbReference>
<dbReference type="PANTHER" id="PTHR10293:SF73">
    <property type="entry name" value="GLUTAREDOXIN-3"/>
    <property type="match status" value="1"/>
</dbReference>
<evidence type="ECO:0000256" key="2">
    <source>
        <dbReference type="ARBA" id="ARBA00023004"/>
    </source>
</evidence>
<feature type="domain" description="Glutaredoxin" evidence="6">
    <location>
        <begin position="183"/>
        <end position="246"/>
    </location>
</feature>
<dbReference type="GO" id="GO:0006879">
    <property type="term" value="P:intracellular iron ion homeostasis"/>
    <property type="evidence" value="ECO:0007669"/>
    <property type="project" value="TreeGrafter"/>
</dbReference>
<evidence type="ECO:0000256" key="3">
    <source>
        <dbReference type="ARBA" id="ARBA00023014"/>
    </source>
</evidence>
<evidence type="ECO:0000313" key="8">
    <source>
        <dbReference type="Proteomes" id="UP000095751"/>
    </source>
</evidence>
<protein>
    <submittedName>
        <fullName evidence="7">Glutaredoxin</fullName>
    </submittedName>
</protein>
<organism evidence="7 8">
    <name type="scientific">Fragilariopsis cylindrus CCMP1102</name>
    <dbReference type="NCBI Taxonomy" id="635003"/>
    <lineage>
        <taxon>Eukaryota</taxon>
        <taxon>Sar</taxon>
        <taxon>Stramenopiles</taxon>
        <taxon>Ochrophyta</taxon>
        <taxon>Bacillariophyta</taxon>
        <taxon>Bacillariophyceae</taxon>
        <taxon>Bacillariophycidae</taxon>
        <taxon>Bacillariales</taxon>
        <taxon>Bacillariaceae</taxon>
        <taxon>Fragilariopsis</taxon>
    </lineage>
</organism>
<evidence type="ECO:0000259" key="5">
    <source>
        <dbReference type="Pfam" id="PF00085"/>
    </source>
</evidence>
<feature type="compositionally biased region" description="Low complexity" evidence="4">
    <location>
        <begin position="141"/>
        <end position="161"/>
    </location>
</feature>
<dbReference type="PROSITE" id="PS51354">
    <property type="entry name" value="GLUTAREDOXIN_2"/>
    <property type="match status" value="2"/>
</dbReference>
<dbReference type="GO" id="GO:0005829">
    <property type="term" value="C:cytosol"/>
    <property type="evidence" value="ECO:0007669"/>
    <property type="project" value="TreeGrafter"/>
</dbReference>
<dbReference type="InterPro" id="IPR004480">
    <property type="entry name" value="Monothiol_GRX-rel"/>
</dbReference>
<dbReference type="InParanoid" id="A0A1E7F9C5"/>
<reference evidence="7 8" key="1">
    <citation type="submission" date="2016-09" db="EMBL/GenBank/DDBJ databases">
        <title>Extensive genetic diversity and differential bi-allelic expression allows diatom success in the polar Southern Ocean.</title>
        <authorList>
            <consortium name="DOE Joint Genome Institute"/>
            <person name="Mock T."/>
            <person name="Otillar R.P."/>
            <person name="Strauss J."/>
            <person name="Dupont C."/>
            <person name="Frickenhaus S."/>
            <person name="Maumus F."/>
            <person name="Mcmullan M."/>
            <person name="Sanges R."/>
            <person name="Schmutz J."/>
            <person name="Toseland A."/>
            <person name="Valas R."/>
            <person name="Veluchamy A."/>
            <person name="Ward B.J."/>
            <person name="Allen A."/>
            <person name="Barry K."/>
            <person name="Falciatore A."/>
            <person name="Ferrante M."/>
            <person name="Fortunato A.E."/>
            <person name="Gloeckner G."/>
            <person name="Gruber A."/>
            <person name="Hipkin R."/>
            <person name="Janech M."/>
            <person name="Kroth P."/>
            <person name="Leese F."/>
            <person name="Lindquist E."/>
            <person name="Lyon B.R."/>
            <person name="Martin J."/>
            <person name="Mayer C."/>
            <person name="Parker M."/>
            <person name="Quesneville H."/>
            <person name="Raymond J."/>
            <person name="Uhlig C."/>
            <person name="Valentin K.U."/>
            <person name="Worden A.Z."/>
            <person name="Armbrust E.V."/>
            <person name="Bowler C."/>
            <person name="Green B."/>
            <person name="Moulton V."/>
            <person name="Van Oosterhout C."/>
            <person name="Grigoriev I."/>
        </authorList>
    </citation>
    <scope>NUCLEOTIDE SEQUENCE [LARGE SCALE GENOMIC DNA]</scope>
    <source>
        <strain evidence="7 8">CCMP1102</strain>
    </source>
</reference>
<sequence>MSTNALIEIDSFDALTNGLGNSSNNKSKKAVLLFGADWHEACPMLKMVLNALAQSNNNSSGGNDVLFGNIDAENVSDLSEKYNVTMVPTVILLLNTTTDTVWERLEGEVLSDPSHVTLAVQRLIQARTNNEEDDNGGGTTSSSASASASAASASSKNNNNNNDHDPKQALNDRLERLIRGDTVMLFMKGNPNKPQCGFSRQAIELLNENEVPFGSFDILSDEDVRQELKVYSDWPTYPQIYVKGELMGGLDILKETAADGSLKEEWDIKDITSTATVINTTSESLHDRLTKLVNRSNIMLFMKGLPSGPECGFSRTIVGILDETGEPYDAFNILEDDEVRQGLKEFSDWPTFPQLYVKGELLGGLDIIIELKETDELADMLKA</sequence>
<evidence type="ECO:0000313" key="7">
    <source>
        <dbReference type="EMBL" id="OEU14772.1"/>
    </source>
</evidence>
<dbReference type="PANTHER" id="PTHR10293">
    <property type="entry name" value="GLUTAREDOXIN FAMILY MEMBER"/>
    <property type="match status" value="1"/>
</dbReference>
<dbReference type="NCBIfam" id="TIGR00365">
    <property type="entry name" value="Grx4 family monothiol glutaredoxin"/>
    <property type="match status" value="1"/>
</dbReference>
<dbReference type="InterPro" id="IPR002109">
    <property type="entry name" value="Glutaredoxin"/>
</dbReference>
<evidence type="ECO:0000256" key="1">
    <source>
        <dbReference type="ARBA" id="ARBA00022723"/>
    </source>
</evidence>
<dbReference type="SUPFAM" id="SSF52833">
    <property type="entry name" value="Thioredoxin-like"/>
    <property type="match status" value="3"/>
</dbReference>
<dbReference type="GO" id="GO:0005634">
    <property type="term" value="C:nucleus"/>
    <property type="evidence" value="ECO:0007669"/>
    <property type="project" value="TreeGrafter"/>
</dbReference>
<dbReference type="EMBL" id="KV784360">
    <property type="protein sequence ID" value="OEU14772.1"/>
    <property type="molecule type" value="Genomic_DNA"/>
</dbReference>
<keyword evidence="8" id="KW-1185">Reference proteome</keyword>
<name>A0A1E7F9C5_9STRA</name>
<keyword evidence="2" id="KW-0408">Iron</keyword>
<dbReference type="GO" id="GO:0051536">
    <property type="term" value="F:iron-sulfur cluster binding"/>
    <property type="evidence" value="ECO:0007669"/>
    <property type="project" value="UniProtKB-KW"/>
</dbReference>
<dbReference type="InterPro" id="IPR036249">
    <property type="entry name" value="Thioredoxin-like_sf"/>
</dbReference>
<dbReference type="GO" id="GO:0046872">
    <property type="term" value="F:metal ion binding"/>
    <property type="evidence" value="ECO:0007669"/>
    <property type="project" value="UniProtKB-KW"/>
</dbReference>
<dbReference type="OrthoDB" id="415696at2759"/>
<proteinExistence type="predicted"/>